<keyword evidence="1" id="KW-0812">Transmembrane</keyword>
<evidence type="ECO:0000313" key="3">
    <source>
        <dbReference type="WBParaSite" id="ACRNAN_scaffold2813.g18235.t1"/>
    </source>
</evidence>
<feature type="transmembrane region" description="Helical" evidence="1">
    <location>
        <begin position="118"/>
        <end position="143"/>
    </location>
</feature>
<keyword evidence="1" id="KW-0472">Membrane</keyword>
<keyword evidence="2" id="KW-1185">Reference proteome</keyword>
<proteinExistence type="predicted"/>
<name>A0A914DJM2_9BILA</name>
<evidence type="ECO:0000313" key="2">
    <source>
        <dbReference type="Proteomes" id="UP000887540"/>
    </source>
</evidence>
<evidence type="ECO:0000256" key="1">
    <source>
        <dbReference type="SAM" id="Phobius"/>
    </source>
</evidence>
<dbReference type="Proteomes" id="UP000887540">
    <property type="component" value="Unplaced"/>
</dbReference>
<organism evidence="2 3">
    <name type="scientific">Acrobeloides nanus</name>
    <dbReference type="NCBI Taxonomy" id="290746"/>
    <lineage>
        <taxon>Eukaryota</taxon>
        <taxon>Metazoa</taxon>
        <taxon>Ecdysozoa</taxon>
        <taxon>Nematoda</taxon>
        <taxon>Chromadorea</taxon>
        <taxon>Rhabditida</taxon>
        <taxon>Tylenchina</taxon>
        <taxon>Cephalobomorpha</taxon>
        <taxon>Cephaloboidea</taxon>
        <taxon>Cephalobidae</taxon>
        <taxon>Acrobeloides</taxon>
    </lineage>
</organism>
<reference evidence="3" key="1">
    <citation type="submission" date="2022-11" db="UniProtKB">
        <authorList>
            <consortium name="WormBaseParasite"/>
        </authorList>
    </citation>
    <scope>IDENTIFICATION</scope>
</reference>
<keyword evidence="1" id="KW-1133">Transmembrane helix</keyword>
<dbReference type="WBParaSite" id="ACRNAN_scaffold2813.g18235.t1">
    <property type="protein sequence ID" value="ACRNAN_scaffold2813.g18235.t1"/>
    <property type="gene ID" value="ACRNAN_scaffold2813.g18235"/>
</dbReference>
<dbReference type="AlphaFoldDB" id="A0A914DJM2"/>
<sequence length="333" mass="37841">MEALIKFLNANINETIKAQLADDDLVEHMYYIDAITAIPSLCATFYNYTGNVVFITTNVSSYVAQCYFQSVKKYFEINPQASEDYIGMMKTLSQIDSYLRQIFGLLEYFHNRKESARFIIILLNFLSLIAWLTVFIPFLLYIFLPRKGFTYKAAVVIQEMSHWTSKVVVGHAIDDIFTFIMLYLYLVKSQLPSDGKVNNIILGIHHFLNNSWIMWGSSTGTISNEQPVGIVQLANQDGLANNIGINQENVELNTQREVRVKIDNSIGTSTGLPQFKHKAKSNDNFSMNNRHELSSRLLRSNSLILTPSTLDTNISHPNIINESSVNQSSIEQK</sequence>
<protein>
    <submittedName>
        <fullName evidence="3">Uncharacterized protein</fullName>
    </submittedName>
</protein>
<accession>A0A914DJM2</accession>